<protein>
    <submittedName>
        <fullName evidence="1">Cytochrome P450</fullName>
    </submittedName>
</protein>
<organism evidence="1 2">
    <name type="scientific">Vararia minispora EC-137</name>
    <dbReference type="NCBI Taxonomy" id="1314806"/>
    <lineage>
        <taxon>Eukaryota</taxon>
        <taxon>Fungi</taxon>
        <taxon>Dikarya</taxon>
        <taxon>Basidiomycota</taxon>
        <taxon>Agaricomycotina</taxon>
        <taxon>Agaricomycetes</taxon>
        <taxon>Russulales</taxon>
        <taxon>Lachnocladiaceae</taxon>
        <taxon>Vararia</taxon>
    </lineage>
</organism>
<gene>
    <name evidence="1" type="ORF">K488DRAFT_89863</name>
</gene>
<accession>A0ACB8Q9B3</accession>
<proteinExistence type="predicted"/>
<dbReference type="EMBL" id="MU273765">
    <property type="protein sequence ID" value="KAI0028313.1"/>
    <property type="molecule type" value="Genomic_DNA"/>
</dbReference>
<evidence type="ECO:0000313" key="1">
    <source>
        <dbReference type="EMBL" id="KAI0028313.1"/>
    </source>
</evidence>
<keyword evidence="2" id="KW-1185">Reference proteome</keyword>
<evidence type="ECO:0000313" key="2">
    <source>
        <dbReference type="Proteomes" id="UP000814128"/>
    </source>
</evidence>
<sequence>MAFVSALLTSLIAVALFPLYALVSRLSRQRSLWYVPGPASVSLLSGILSVWFGEDALAFQERTTKQHGRIVSLTGFLGDKILYIADTKALYEIFVKNTDDFEVHEGLRESTRLVFGGIGLFSANGDVHRRQRKLMNPAFSINHMRRMMPTFQATTQQLVAHLSEGVGKETVEIDIMDYTSRLALELIAQAGLGHSFGAIEGKDDGYGNVLNRFETTLGKLTMFGSLLPVLTRLIPGQVLRSLAEILPWPTLHEMLNISDTMQETSREIWKEKKRLFALGDKSVVNEYGEGKDIMMNANLAAEEDDRLADHELLAQINTFTLAAADTTSSALARILYLLALHPDVQERLREELTEACDAKGEIGHDHLVDLPLLEAVCRETLRLYPPVSCVFRQCVNDCMLPLAHPYTDTHGFEHNELFVPGGGTMVIVNIVGVNRDKATWGPDAEEWRPERWLSPLPDSVTEARVPGVYANLLTFIGGGHACIGFKFAQLEMKVALSRLVPSFRFAPSEREIVWRFGGAVTPSVKGSTSNEAELPLLISPVMQMVENRS</sequence>
<reference evidence="1" key="1">
    <citation type="submission" date="2021-02" db="EMBL/GenBank/DDBJ databases">
        <authorList>
            <consortium name="DOE Joint Genome Institute"/>
            <person name="Ahrendt S."/>
            <person name="Looney B.P."/>
            <person name="Miyauchi S."/>
            <person name="Morin E."/>
            <person name="Drula E."/>
            <person name="Courty P.E."/>
            <person name="Chicoki N."/>
            <person name="Fauchery L."/>
            <person name="Kohler A."/>
            <person name="Kuo A."/>
            <person name="Labutti K."/>
            <person name="Pangilinan J."/>
            <person name="Lipzen A."/>
            <person name="Riley R."/>
            <person name="Andreopoulos W."/>
            <person name="He G."/>
            <person name="Johnson J."/>
            <person name="Barry K.W."/>
            <person name="Grigoriev I.V."/>
            <person name="Nagy L."/>
            <person name="Hibbett D."/>
            <person name="Henrissat B."/>
            <person name="Matheny P.B."/>
            <person name="Labbe J."/>
            <person name="Martin F."/>
        </authorList>
    </citation>
    <scope>NUCLEOTIDE SEQUENCE</scope>
    <source>
        <strain evidence="1">EC-137</strain>
    </source>
</reference>
<comment type="caution">
    <text evidence="1">The sequence shown here is derived from an EMBL/GenBank/DDBJ whole genome shotgun (WGS) entry which is preliminary data.</text>
</comment>
<reference evidence="1" key="2">
    <citation type="journal article" date="2022" name="New Phytol.">
        <title>Evolutionary transition to the ectomycorrhizal habit in the genomes of a hyperdiverse lineage of mushroom-forming fungi.</title>
        <authorList>
            <person name="Looney B."/>
            <person name="Miyauchi S."/>
            <person name="Morin E."/>
            <person name="Drula E."/>
            <person name="Courty P.E."/>
            <person name="Kohler A."/>
            <person name="Kuo A."/>
            <person name="LaButti K."/>
            <person name="Pangilinan J."/>
            <person name="Lipzen A."/>
            <person name="Riley R."/>
            <person name="Andreopoulos W."/>
            <person name="He G."/>
            <person name="Johnson J."/>
            <person name="Nolan M."/>
            <person name="Tritt A."/>
            <person name="Barry K.W."/>
            <person name="Grigoriev I.V."/>
            <person name="Nagy L.G."/>
            <person name="Hibbett D."/>
            <person name="Henrissat B."/>
            <person name="Matheny P.B."/>
            <person name="Labbe J."/>
            <person name="Martin F.M."/>
        </authorList>
    </citation>
    <scope>NUCLEOTIDE SEQUENCE</scope>
    <source>
        <strain evidence="1">EC-137</strain>
    </source>
</reference>
<name>A0ACB8Q9B3_9AGAM</name>
<dbReference type="Proteomes" id="UP000814128">
    <property type="component" value="Unassembled WGS sequence"/>
</dbReference>